<comment type="caution">
    <text evidence="1">The sequence shown here is derived from an EMBL/GenBank/DDBJ whole genome shotgun (WGS) entry which is preliminary data.</text>
</comment>
<evidence type="ECO:0000313" key="2">
    <source>
        <dbReference type="Proteomes" id="UP000557307"/>
    </source>
</evidence>
<sequence length="52" mass="6213">MENKDIRWQQRFSNFTKALAKLAEVVKERGDDLSELETEGMIQRFEYTFELA</sequence>
<dbReference type="InterPro" id="IPR010235">
    <property type="entry name" value="HepT"/>
</dbReference>
<name>A0A840TUZ1_9BACT</name>
<dbReference type="SUPFAM" id="SSF81593">
    <property type="entry name" value="Nucleotidyltransferase substrate binding subunit/domain"/>
    <property type="match status" value="1"/>
</dbReference>
<dbReference type="Proteomes" id="UP000557307">
    <property type="component" value="Unassembled WGS sequence"/>
</dbReference>
<reference evidence="1 2" key="1">
    <citation type="submission" date="2020-08" db="EMBL/GenBank/DDBJ databases">
        <title>Genomic Encyclopedia of Type Strains, Phase IV (KMG-IV): sequencing the most valuable type-strain genomes for metagenomic binning, comparative biology and taxonomic classification.</title>
        <authorList>
            <person name="Goeker M."/>
        </authorList>
    </citation>
    <scope>NUCLEOTIDE SEQUENCE [LARGE SCALE GENOMIC DNA]</scope>
    <source>
        <strain evidence="1 2">DSM 105074</strain>
    </source>
</reference>
<keyword evidence="2" id="KW-1185">Reference proteome</keyword>
<protein>
    <submittedName>
        <fullName evidence="1">Putative KAP-like P-loop ATPase</fullName>
    </submittedName>
</protein>
<dbReference type="Gene3D" id="1.20.120.330">
    <property type="entry name" value="Nucleotidyltransferases domain 2"/>
    <property type="match status" value="1"/>
</dbReference>
<evidence type="ECO:0000313" key="1">
    <source>
        <dbReference type="EMBL" id="MBB5285467.1"/>
    </source>
</evidence>
<dbReference type="Pfam" id="PF08780">
    <property type="entry name" value="NTase_sub_bind"/>
    <property type="match status" value="1"/>
</dbReference>
<organism evidence="1 2">
    <name type="scientific">Rhabdobacter roseus</name>
    <dbReference type="NCBI Taxonomy" id="1655419"/>
    <lineage>
        <taxon>Bacteria</taxon>
        <taxon>Pseudomonadati</taxon>
        <taxon>Bacteroidota</taxon>
        <taxon>Cytophagia</taxon>
        <taxon>Cytophagales</taxon>
        <taxon>Cytophagaceae</taxon>
        <taxon>Rhabdobacter</taxon>
    </lineage>
</organism>
<proteinExistence type="predicted"/>
<accession>A0A840TUZ1</accession>
<dbReference type="AlphaFoldDB" id="A0A840TUZ1"/>
<gene>
    <name evidence="1" type="ORF">HNQ92_003624</name>
</gene>
<dbReference type="EMBL" id="JACHGF010000005">
    <property type="protein sequence ID" value="MBB5285467.1"/>
    <property type="molecule type" value="Genomic_DNA"/>
</dbReference>